<dbReference type="VEuPathDB" id="FungiDB:ASPCADRAFT_128069"/>
<gene>
    <name evidence="1" type="ORF">ASPCADRAFT_128069</name>
</gene>
<evidence type="ECO:0008006" key="3">
    <source>
        <dbReference type="Google" id="ProtNLM"/>
    </source>
</evidence>
<dbReference type="AlphaFoldDB" id="A0A1R3RTV0"/>
<dbReference type="GO" id="GO:0009116">
    <property type="term" value="P:nucleoside metabolic process"/>
    <property type="evidence" value="ECO:0007669"/>
    <property type="project" value="InterPro"/>
</dbReference>
<evidence type="ECO:0000313" key="2">
    <source>
        <dbReference type="Proteomes" id="UP000188318"/>
    </source>
</evidence>
<accession>A0A1R3RTV0</accession>
<organism evidence="1 2">
    <name type="scientific">Aspergillus carbonarius (strain ITEM 5010)</name>
    <dbReference type="NCBI Taxonomy" id="602072"/>
    <lineage>
        <taxon>Eukaryota</taxon>
        <taxon>Fungi</taxon>
        <taxon>Dikarya</taxon>
        <taxon>Ascomycota</taxon>
        <taxon>Pezizomycotina</taxon>
        <taxon>Eurotiomycetes</taxon>
        <taxon>Eurotiomycetidae</taxon>
        <taxon>Eurotiales</taxon>
        <taxon>Aspergillaceae</taxon>
        <taxon>Aspergillus</taxon>
        <taxon>Aspergillus subgen. Circumdati</taxon>
    </lineage>
</organism>
<dbReference type="EMBL" id="KV907496">
    <property type="protein sequence ID" value="OOF97880.1"/>
    <property type="molecule type" value="Genomic_DNA"/>
</dbReference>
<proteinExistence type="predicted"/>
<dbReference type="PANTHER" id="PTHR46082:SF11">
    <property type="entry name" value="AAA+ ATPASE DOMAIN-CONTAINING PROTEIN-RELATED"/>
    <property type="match status" value="1"/>
</dbReference>
<protein>
    <recommendedName>
        <fullName evidence="3">Nucleoside phosphorylase domain-containing protein</fullName>
    </recommendedName>
</protein>
<dbReference type="Proteomes" id="UP000188318">
    <property type="component" value="Unassembled WGS sequence"/>
</dbReference>
<dbReference type="OMA" id="ESTRCED"/>
<keyword evidence="2" id="KW-1185">Reference proteome</keyword>
<dbReference type="SUPFAM" id="SSF53167">
    <property type="entry name" value="Purine and uridine phosphorylases"/>
    <property type="match status" value="1"/>
</dbReference>
<evidence type="ECO:0000313" key="1">
    <source>
        <dbReference type="EMBL" id="OOF97880.1"/>
    </source>
</evidence>
<dbReference type="Gene3D" id="3.40.50.1580">
    <property type="entry name" value="Nucleoside phosphorylase domain"/>
    <property type="match status" value="1"/>
</dbReference>
<dbReference type="PANTHER" id="PTHR46082">
    <property type="entry name" value="ATP/GTP-BINDING PROTEIN-RELATED"/>
    <property type="match status" value="1"/>
</dbReference>
<reference evidence="2" key="1">
    <citation type="journal article" date="2017" name="Genome Biol.">
        <title>Comparative genomics reveals high biological diversity and specific adaptations in the industrially and medically important fungal genus Aspergillus.</title>
        <authorList>
            <person name="de Vries R.P."/>
            <person name="Riley R."/>
            <person name="Wiebenga A."/>
            <person name="Aguilar-Osorio G."/>
            <person name="Amillis S."/>
            <person name="Uchima C.A."/>
            <person name="Anderluh G."/>
            <person name="Asadollahi M."/>
            <person name="Askin M."/>
            <person name="Barry K."/>
            <person name="Battaglia E."/>
            <person name="Bayram O."/>
            <person name="Benocci T."/>
            <person name="Braus-Stromeyer S.A."/>
            <person name="Caldana C."/>
            <person name="Canovas D."/>
            <person name="Cerqueira G.C."/>
            <person name="Chen F."/>
            <person name="Chen W."/>
            <person name="Choi C."/>
            <person name="Clum A."/>
            <person name="Dos Santos R.A."/>
            <person name="Damasio A.R."/>
            <person name="Diallinas G."/>
            <person name="Emri T."/>
            <person name="Fekete E."/>
            <person name="Flipphi M."/>
            <person name="Freyberg S."/>
            <person name="Gallo A."/>
            <person name="Gournas C."/>
            <person name="Habgood R."/>
            <person name="Hainaut M."/>
            <person name="Harispe M.L."/>
            <person name="Henrissat B."/>
            <person name="Hilden K.S."/>
            <person name="Hope R."/>
            <person name="Hossain A."/>
            <person name="Karabika E."/>
            <person name="Karaffa L."/>
            <person name="Karanyi Z."/>
            <person name="Krasevec N."/>
            <person name="Kuo A."/>
            <person name="Kusch H."/>
            <person name="LaButti K."/>
            <person name="Lagendijk E.L."/>
            <person name="Lapidus A."/>
            <person name="Levasseur A."/>
            <person name="Lindquist E."/>
            <person name="Lipzen A."/>
            <person name="Logrieco A.F."/>
            <person name="MacCabe A."/>
            <person name="Maekelae M.R."/>
            <person name="Malavazi I."/>
            <person name="Melin P."/>
            <person name="Meyer V."/>
            <person name="Mielnichuk N."/>
            <person name="Miskei M."/>
            <person name="Molnar A.P."/>
            <person name="Mule G."/>
            <person name="Ngan C.Y."/>
            <person name="Orejas M."/>
            <person name="Orosz E."/>
            <person name="Ouedraogo J.P."/>
            <person name="Overkamp K.M."/>
            <person name="Park H.-S."/>
            <person name="Perrone G."/>
            <person name="Piumi F."/>
            <person name="Punt P.J."/>
            <person name="Ram A.F."/>
            <person name="Ramon A."/>
            <person name="Rauscher S."/>
            <person name="Record E."/>
            <person name="Riano-Pachon D.M."/>
            <person name="Robert V."/>
            <person name="Roehrig J."/>
            <person name="Ruller R."/>
            <person name="Salamov A."/>
            <person name="Salih N.S."/>
            <person name="Samson R.A."/>
            <person name="Sandor E."/>
            <person name="Sanguinetti M."/>
            <person name="Schuetze T."/>
            <person name="Sepcic K."/>
            <person name="Shelest E."/>
            <person name="Sherlock G."/>
            <person name="Sophianopoulou V."/>
            <person name="Squina F.M."/>
            <person name="Sun H."/>
            <person name="Susca A."/>
            <person name="Todd R.B."/>
            <person name="Tsang A."/>
            <person name="Unkles S.E."/>
            <person name="van de Wiele N."/>
            <person name="van Rossen-Uffink D."/>
            <person name="Oliveira J.V."/>
            <person name="Vesth T.C."/>
            <person name="Visser J."/>
            <person name="Yu J.-H."/>
            <person name="Zhou M."/>
            <person name="Andersen M.R."/>
            <person name="Archer D.B."/>
            <person name="Baker S.E."/>
            <person name="Benoit I."/>
            <person name="Brakhage A.A."/>
            <person name="Braus G.H."/>
            <person name="Fischer R."/>
            <person name="Frisvad J.C."/>
            <person name="Goldman G.H."/>
            <person name="Houbraken J."/>
            <person name="Oakley B."/>
            <person name="Pocsi I."/>
            <person name="Scazzocchio C."/>
            <person name="Seiboth B."/>
            <person name="vanKuyk P.A."/>
            <person name="Wortman J."/>
            <person name="Dyer P.S."/>
            <person name="Grigoriev I.V."/>
        </authorList>
    </citation>
    <scope>NUCLEOTIDE SEQUENCE [LARGE SCALE GENOMIC DNA]</scope>
    <source>
        <strain evidence="2">ITEM 5010</strain>
    </source>
</reference>
<dbReference type="STRING" id="602072.A0A1R3RTV0"/>
<dbReference type="GO" id="GO:0003824">
    <property type="term" value="F:catalytic activity"/>
    <property type="evidence" value="ECO:0007669"/>
    <property type="project" value="InterPro"/>
</dbReference>
<dbReference type="InterPro" id="IPR035994">
    <property type="entry name" value="Nucleoside_phosphorylase_sf"/>
</dbReference>
<dbReference type="OrthoDB" id="1577640at2759"/>
<name>A0A1R3RTV0_ASPC5</name>
<dbReference type="InterPro" id="IPR053137">
    <property type="entry name" value="NLR-like"/>
</dbReference>
<sequence length="196" mass="22552">MKDMPGFQRPDRDRLYRVDYEHRGGRSCEFCSEHGLVKRKRRSDSREIAIHYGTIASGNTVVKDPVLRDKWANTPRLNVLCFEMEASGMMPTFPSLAIRGICDYSDDHKNDEWHNYAALTAAAYTRALLLILKPKVIGAVPSRVKHEPQTFHGLLLGSLSSCLRIMIRHVWKLKGFIFFHPFISSPIRYLFPSRFA</sequence>